<proteinExistence type="predicted"/>
<comment type="caution">
    <text evidence="5">The sequence shown here is derived from an EMBL/GenBank/DDBJ whole genome shotgun (WGS) entry which is preliminary data.</text>
</comment>
<dbReference type="SMART" id="SM01134">
    <property type="entry name" value="DeoRC"/>
    <property type="match status" value="1"/>
</dbReference>
<keyword evidence="6" id="KW-1185">Reference proteome</keyword>
<gene>
    <name evidence="5" type="ORF">J2S11_003584</name>
</gene>
<dbReference type="RefSeq" id="WP_307396747.1">
    <property type="nucleotide sequence ID" value="NZ_BAAADK010000032.1"/>
</dbReference>
<dbReference type="SMART" id="SM00420">
    <property type="entry name" value="HTH_DEOR"/>
    <property type="match status" value="1"/>
</dbReference>
<dbReference type="PROSITE" id="PS00894">
    <property type="entry name" value="HTH_DEOR_1"/>
    <property type="match status" value="1"/>
</dbReference>
<dbReference type="SUPFAM" id="SSF100950">
    <property type="entry name" value="NagB/RpiA/CoA transferase-like"/>
    <property type="match status" value="1"/>
</dbReference>
<dbReference type="Pfam" id="PF00455">
    <property type="entry name" value="DeoRC"/>
    <property type="match status" value="1"/>
</dbReference>
<sequence>MLTPERYRAIMELLEAKKVVKLQEIIDVTAASESTIRRDLSSLEKGRKLKRVHGGAALLQQKGEEPSISEKATKSLQEKEEIAAYAATLIHDGDCIYLDAGTTVYQLIKFIQAKGIKVVTNGLTHLEVLLEQGIDTYVVGGFVKPKTRALIGSGAIETIEGFRFDKSFIGVNGIHEMYGFTTPDPEEAKVKKTVMNMSQATYVLADHTKFQEVTFARIADINQATIITNQLEEYLQTALSSKTTIKVVTS</sequence>
<evidence type="ECO:0000313" key="6">
    <source>
        <dbReference type="Proteomes" id="UP001235840"/>
    </source>
</evidence>
<dbReference type="InterPro" id="IPR014036">
    <property type="entry name" value="DeoR-like_C"/>
</dbReference>
<dbReference type="PROSITE" id="PS51000">
    <property type="entry name" value="HTH_DEOR_2"/>
    <property type="match status" value="1"/>
</dbReference>
<dbReference type="InterPro" id="IPR050313">
    <property type="entry name" value="Carb_Metab_HTH_regulators"/>
</dbReference>
<dbReference type="Gene3D" id="3.40.50.1360">
    <property type="match status" value="1"/>
</dbReference>
<dbReference type="PANTHER" id="PTHR30363:SF56">
    <property type="entry name" value="TRANSCRIPTIONAL REGULATOR, DEOR FAMILY"/>
    <property type="match status" value="1"/>
</dbReference>
<dbReference type="PRINTS" id="PR00037">
    <property type="entry name" value="HTHLACR"/>
</dbReference>
<evidence type="ECO:0000256" key="2">
    <source>
        <dbReference type="ARBA" id="ARBA00023125"/>
    </source>
</evidence>
<evidence type="ECO:0000313" key="5">
    <source>
        <dbReference type="EMBL" id="MDQ0167657.1"/>
    </source>
</evidence>
<dbReference type="InterPro" id="IPR018356">
    <property type="entry name" value="Tscrpt_reg_HTH_DeoR_CS"/>
</dbReference>
<dbReference type="EMBL" id="JAUSTY010000018">
    <property type="protein sequence ID" value="MDQ0167657.1"/>
    <property type="molecule type" value="Genomic_DNA"/>
</dbReference>
<dbReference type="PANTHER" id="PTHR30363">
    <property type="entry name" value="HTH-TYPE TRANSCRIPTIONAL REGULATOR SRLR-RELATED"/>
    <property type="match status" value="1"/>
</dbReference>
<dbReference type="SUPFAM" id="SSF46785">
    <property type="entry name" value="Winged helix' DNA-binding domain"/>
    <property type="match status" value="1"/>
</dbReference>
<dbReference type="InterPro" id="IPR036390">
    <property type="entry name" value="WH_DNA-bd_sf"/>
</dbReference>
<evidence type="ECO:0000259" key="4">
    <source>
        <dbReference type="PROSITE" id="PS51000"/>
    </source>
</evidence>
<evidence type="ECO:0000256" key="3">
    <source>
        <dbReference type="ARBA" id="ARBA00023163"/>
    </source>
</evidence>
<feature type="domain" description="HTH deoR-type" evidence="4">
    <location>
        <begin position="3"/>
        <end position="58"/>
    </location>
</feature>
<keyword evidence="2" id="KW-0238">DNA-binding</keyword>
<protein>
    <submittedName>
        <fullName evidence="5">DeoR family fructose operon transcriptional repressor</fullName>
    </submittedName>
</protein>
<keyword evidence="3" id="KW-0804">Transcription</keyword>
<keyword evidence="1" id="KW-0805">Transcription regulation</keyword>
<accession>A0ABT9W3K8</accession>
<dbReference type="Pfam" id="PF08220">
    <property type="entry name" value="HTH_DeoR"/>
    <property type="match status" value="1"/>
</dbReference>
<reference evidence="5 6" key="1">
    <citation type="submission" date="2023-07" db="EMBL/GenBank/DDBJ databases">
        <title>Genomic Encyclopedia of Type Strains, Phase IV (KMG-IV): sequencing the most valuable type-strain genomes for metagenomic binning, comparative biology and taxonomic classification.</title>
        <authorList>
            <person name="Goeker M."/>
        </authorList>
    </citation>
    <scope>NUCLEOTIDE SEQUENCE [LARGE SCALE GENOMIC DNA]</scope>
    <source>
        <strain evidence="5 6">DSM 12751</strain>
    </source>
</reference>
<name>A0ABT9W3K8_9BACI</name>
<organism evidence="5 6">
    <name type="scientific">Caldalkalibacillus horti</name>
    <dbReference type="NCBI Taxonomy" id="77523"/>
    <lineage>
        <taxon>Bacteria</taxon>
        <taxon>Bacillati</taxon>
        <taxon>Bacillota</taxon>
        <taxon>Bacilli</taxon>
        <taxon>Bacillales</taxon>
        <taxon>Bacillaceae</taxon>
        <taxon>Caldalkalibacillus</taxon>
    </lineage>
</organism>
<dbReference type="Proteomes" id="UP001235840">
    <property type="component" value="Unassembled WGS sequence"/>
</dbReference>
<dbReference type="InterPro" id="IPR037171">
    <property type="entry name" value="NagB/RpiA_transferase-like"/>
</dbReference>
<evidence type="ECO:0000256" key="1">
    <source>
        <dbReference type="ARBA" id="ARBA00023015"/>
    </source>
</evidence>
<dbReference type="InterPro" id="IPR001034">
    <property type="entry name" value="DeoR_HTH"/>
</dbReference>